<feature type="domain" description="F5/8 type C" evidence="2">
    <location>
        <begin position="392"/>
        <end position="537"/>
    </location>
</feature>
<gene>
    <name evidence="3" type="ORF">DRW42_11575</name>
</gene>
<keyword evidence="4" id="KW-1185">Reference proteome</keyword>
<reference evidence="3 4" key="1">
    <citation type="submission" date="2018-07" db="EMBL/GenBank/DDBJ databases">
        <title>A draft genome of a endophytic bacteria, a new species of Pedobacter.</title>
        <authorList>
            <person name="Zhang Z.D."/>
            <person name="Chen Z.J."/>
        </authorList>
    </citation>
    <scope>NUCLEOTIDE SEQUENCE [LARGE SCALE GENOMIC DNA]</scope>
    <source>
        <strain evidence="3 4">RS10</strain>
    </source>
</reference>
<dbReference type="SUPFAM" id="SSF55486">
    <property type="entry name" value="Metalloproteases ('zincins'), catalytic domain"/>
    <property type="match status" value="1"/>
</dbReference>
<evidence type="ECO:0000256" key="1">
    <source>
        <dbReference type="SAM" id="SignalP"/>
    </source>
</evidence>
<evidence type="ECO:0000313" key="3">
    <source>
        <dbReference type="EMBL" id="RBQ06868.1"/>
    </source>
</evidence>
<protein>
    <recommendedName>
        <fullName evidence="2">F5/8 type C domain-containing protein</fullName>
    </recommendedName>
</protein>
<dbReference type="PROSITE" id="PS50022">
    <property type="entry name" value="FA58C_3"/>
    <property type="match status" value="1"/>
</dbReference>
<dbReference type="EMBL" id="QNQU01000009">
    <property type="protein sequence ID" value="RBQ06868.1"/>
    <property type="molecule type" value="Genomic_DNA"/>
</dbReference>
<dbReference type="SUPFAM" id="SSF49785">
    <property type="entry name" value="Galactose-binding domain-like"/>
    <property type="match status" value="1"/>
</dbReference>
<dbReference type="InterPro" id="IPR008979">
    <property type="entry name" value="Galactose-bd-like_sf"/>
</dbReference>
<proteinExistence type="predicted"/>
<dbReference type="Proteomes" id="UP000252081">
    <property type="component" value="Unassembled WGS sequence"/>
</dbReference>
<keyword evidence="1" id="KW-0732">Signal</keyword>
<dbReference type="InterPro" id="IPR000421">
    <property type="entry name" value="FA58C"/>
</dbReference>
<feature type="signal peptide" evidence="1">
    <location>
        <begin position="1"/>
        <end position="18"/>
    </location>
</feature>
<dbReference type="RefSeq" id="WP_113948991.1">
    <property type="nucleotide sequence ID" value="NZ_QNQU01000009.1"/>
</dbReference>
<sequence>MKKFALYTCILLAGLSTACRKNQITENQEDLPGLKNKTSLVNPNLVTQTRNLNLIYFVPSDLDTLPNYRKRLSDLMIWGQNWYKGEMNRNGYGNKTFGLLPDTATGGVKIILIRGSLPKSSYPYSGGSGAVASEINAYFAAHPTEKTSDHTLIIIPRYSFQPDGTPSGGPFYGTGKWCYALDYEGMDIKNLGKNDTDGNRFSVWFGGMMHELGHGLNLPHNCQKVSENATLGMALMWAGNGTLGKSPTFLTATDAAILNVNQIFNNDSKTYYGAVSASIDKIHASYSSTKSAIIVSGKYSTSVKVNSIVYYNDPNVNNEGTGVNHDYNATTWESKSIGLDSFYVEMPISDLQYKSDGIPYELKVKLVHENGNVTETVYNYTFASGVPVLTFSTQNELSKTGWTIASFSSEETSGEGTVNGRAAKLIDGSSATYWHSRWTSSATSYPHTIVVDLGSVKTANGLSLTQRSGLSRAVKNFQVLTSTDGTNFTAVNNYVAQNTYGAQYFSFGTAKSLRYFKVIANSAYDGLQFAALAELGLY</sequence>
<dbReference type="PROSITE" id="PS51257">
    <property type="entry name" value="PROKAR_LIPOPROTEIN"/>
    <property type="match status" value="1"/>
</dbReference>
<name>A0A366KZ53_9SPHI</name>
<dbReference type="OrthoDB" id="3965347at2"/>
<dbReference type="AlphaFoldDB" id="A0A366KZ53"/>
<evidence type="ECO:0000313" key="4">
    <source>
        <dbReference type="Proteomes" id="UP000252081"/>
    </source>
</evidence>
<organism evidence="3 4">
    <name type="scientific">Pedobacter miscanthi</name>
    <dbReference type="NCBI Taxonomy" id="2259170"/>
    <lineage>
        <taxon>Bacteria</taxon>
        <taxon>Pseudomonadati</taxon>
        <taxon>Bacteroidota</taxon>
        <taxon>Sphingobacteriia</taxon>
        <taxon>Sphingobacteriales</taxon>
        <taxon>Sphingobacteriaceae</taxon>
        <taxon>Pedobacter</taxon>
    </lineage>
</organism>
<accession>A0A366KZ53</accession>
<evidence type="ECO:0000259" key="2">
    <source>
        <dbReference type="PROSITE" id="PS50022"/>
    </source>
</evidence>
<dbReference type="Pfam" id="PF00754">
    <property type="entry name" value="F5_F8_type_C"/>
    <property type="match status" value="1"/>
</dbReference>
<dbReference type="Gene3D" id="2.60.120.260">
    <property type="entry name" value="Galactose-binding domain-like"/>
    <property type="match status" value="1"/>
</dbReference>
<feature type="chain" id="PRO_5016602914" description="F5/8 type C domain-containing protein" evidence="1">
    <location>
        <begin position="19"/>
        <end position="538"/>
    </location>
</feature>
<comment type="caution">
    <text evidence="3">The sequence shown here is derived from an EMBL/GenBank/DDBJ whole genome shotgun (WGS) entry which is preliminary data.</text>
</comment>